<reference evidence="1" key="1">
    <citation type="submission" date="2014-09" db="EMBL/GenBank/DDBJ databases">
        <authorList>
            <person name="Magalhaes I.L.F."/>
            <person name="Oliveira U."/>
            <person name="Santos F.R."/>
            <person name="Vidigal T.H.D.A."/>
            <person name="Brescovit A.D."/>
            <person name="Santos A.J."/>
        </authorList>
    </citation>
    <scope>NUCLEOTIDE SEQUENCE</scope>
    <source>
        <tissue evidence="1">Shoot tissue taken approximately 20 cm above the soil surface</tissue>
    </source>
</reference>
<protein>
    <submittedName>
        <fullName evidence="1">Uncharacterized protein</fullName>
    </submittedName>
</protein>
<dbReference type="AlphaFoldDB" id="A0A0A9FEZ6"/>
<accession>A0A0A9FEZ6</accession>
<dbReference type="EMBL" id="GBRH01186969">
    <property type="protein sequence ID" value="JAE10927.1"/>
    <property type="molecule type" value="Transcribed_RNA"/>
</dbReference>
<reference evidence="1" key="2">
    <citation type="journal article" date="2015" name="Data Brief">
        <title>Shoot transcriptome of the giant reed, Arundo donax.</title>
        <authorList>
            <person name="Barrero R.A."/>
            <person name="Guerrero F.D."/>
            <person name="Moolhuijzen P."/>
            <person name="Goolsby J.A."/>
            <person name="Tidwell J."/>
            <person name="Bellgard S.E."/>
            <person name="Bellgard M.I."/>
        </authorList>
    </citation>
    <scope>NUCLEOTIDE SEQUENCE</scope>
    <source>
        <tissue evidence="1">Shoot tissue taken approximately 20 cm above the soil surface</tissue>
    </source>
</reference>
<proteinExistence type="predicted"/>
<name>A0A0A9FEZ6_ARUDO</name>
<organism evidence="1">
    <name type="scientific">Arundo donax</name>
    <name type="common">Giant reed</name>
    <name type="synonym">Donax arundinaceus</name>
    <dbReference type="NCBI Taxonomy" id="35708"/>
    <lineage>
        <taxon>Eukaryota</taxon>
        <taxon>Viridiplantae</taxon>
        <taxon>Streptophyta</taxon>
        <taxon>Embryophyta</taxon>
        <taxon>Tracheophyta</taxon>
        <taxon>Spermatophyta</taxon>
        <taxon>Magnoliopsida</taxon>
        <taxon>Liliopsida</taxon>
        <taxon>Poales</taxon>
        <taxon>Poaceae</taxon>
        <taxon>PACMAD clade</taxon>
        <taxon>Arundinoideae</taxon>
        <taxon>Arundineae</taxon>
        <taxon>Arundo</taxon>
    </lineage>
</organism>
<evidence type="ECO:0000313" key="1">
    <source>
        <dbReference type="EMBL" id="JAE10927.1"/>
    </source>
</evidence>
<sequence>MICFLRMMEAVVLCAFWSS</sequence>